<dbReference type="Proteomes" id="UP000747542">
    <property type="component" value="Unassembled WGS sequence"/>
</dbReference>
<proteinExistence type="predicted"/>
<gene>
    <name evidence="2" type="ORF">Hamer_G026356</name>
</gene>
<keyword evidence="1" id="KW-0812">Transmembrane</keyword>
<keyword evidence="1" id="KW-0472">Membrane</keyword>
<name>A0A8J5JKE8_HOMAM</name>
<sequence>MGEHRHPQLYPNMILGAAGIYFGVGMICFKAFHHWIWPCRREPTFWVWSSRSSEEPRGKVVDKKQRKDGTENEIPLVGCLIHQTLNARGYGEWSQQFLSVLL</sequence>
<evidence type="ECO:0000313" key="2">
    <source>
        <dbReference type="EMBL" id="KAG7156043.1"/>
    </source>
</evidence>
<keyword evidence="3" id="KW-1185">Reference proteome</keyword>
<keyword evidence="1" id="KW-1133">Transmembrane helix</keyword>
<dbReference type="EMBL" id="JAHLQT010040208">
    <property type="protein sequence ID" value="KAG7156043.1"/>
    <property type="molecule type" value="Genomic_DNA"/>
</dbReference>
<organism evidence="2 3">
    <name type="scientific">Homarus americanus</name>
    <name type="common">American lobster</name>
    <dbReference type="NCBI Taxonomy" id="6706"/>
    <lineage>
        <taxon>Eukaryota</taxon>
        <taxon>Metazoa</taxon>
        <taxon>Ecdysozoa</taxon>
        <taxon>Arthropoda</taxon>
        <taxon>Crustacea</taxon>
        <taxon>Multicrustacea</taxon>
        <taxon>Malacostraca</taxon>
        <taxon>Eumalacostraca</taxon>
        <taxon>Eucarida</taxon>
        <taxon>Decapoda</taxon>
        <taxon>Pleocyemata</taxon>
        <taxon>Astacidea</taxon>
        <taxon>Nephropoidea</taxon>
        <taxon>Nephropidae</taxon>
        <taxon>Homarus</taxon>
    </lineage>
</organism>
<comment type="caution">
    <text evidence="2">The sequence shown here is derived from an EMBL/GenBank/DDBJ whole genome shotgun (WGS) entry which is preliminary data.</text>
</comment>
<evidence type="ECO:0000313" key="3">
    <source>
        <dbReference type="Proteomes" id="UP000747542"/>
    </source>
</evidence>
<evidence type="ECO:0000256" key="1">
    <source>
        <dbReference type="SAM" id="Phobius"/>
    </source>
</evidence>
<dbReference type="AlphaFoldDB" id="A0A8J5JKE8"/>
<accession>A0A8J5JKE8</accession>
<reference evidence="2" key="1">
    <citation type="journal article" date="2021" name="Sci. Adv.">
        <title>The American lobster genome reveals insights on longevity, neural, and immune adaptations.</title>
        <authorList>
            <person name="Polinski J.M."/>
            <person name="Zimin A.V."/>
            <person name="Clark K.F."/>
            <person name="Kohn A.B."/>
            <person name="Sadowski N."/>
            <person name="Timp W."/>
            <person name="Ptitsyn A."/>
            <person name="Khanna P."/>
            <person name="Romanova D.Y."/>
            <person name="Williams P."/>
            <person name="Greenwood S.J."/>
            <person name="Moroz L.L."/>
            <person name="Walt D.R."/>
            <person name="Bodnar A.G."/>
        </authorList>
    </citation>
    <scope>NUCLEOTIDE SEQUENCE</scope>
    <source>
        <strain evidence="2">GMGI-L3</strain>
    </source>
</reference>
<protein>
    <submittedName>
        <fullName evidence="2">Uncharacterized protein</fullName>
    </submittedName>
</protein>
<feature type="transmembrane region" description="Helical" evidence="1">
    <location>
        <begin position="12"/>
        <end position="32"/>
    </location>
</feature>